<accession>A0A2T8JF11</accession>
<feature type="compositionally biased region" description="Gly residues" evidence="1">
    <location>
        <begin position="92"/>
        <end position="102"/>
    </location>
</feature>
<sequence length="246" mass="26476">MRVRVLADLGEGDPLHHPGGADDPEDAERRLPAGGLDVEEDEAPQQHDAAGALDGARVPAHPDLVHLLAEELHQEHPRQDHQGAQRELAGAGACGGGAGVLGLGEEVGHDGEQERERRGEEEADLGVEGGADVGETAEEVEVEEEAGEDEHDDGGGHHAGLVALLGVGRREVLDVHVNGGRAEEDCCLVIAEVNHLRSSCTKRLLLLPGSDHTHKLEIRFLRNTLHSYYNRKLVWFGRWSLCTPLV</sequence>
<proteinExistence type="predicted"/>
<evidence type="ECO:0000256" key="1">
    <source>
        <dbReference type="SAM" id="MobiDB-lite"/>
    </source>
</evidence>
<dbReference type="Proteomes" id="UP000243499">
    <property type="component" value="Chromosome 4"/>
</dbReference>
<feature type="region of interest" description="Disordered" evidence="1">
    <location>
        <begin position="1"/>
        <end position="157"/>
    </location>
</feature>
<reference evidence="2" key="1">
    <citation type="submission" date="2018-04" db="EMBL/GenBank/DDBJ databases">
        <title>WGS assembly of Panicum hallii.</title>
        <authorList>
            <person name="Lovell J."/>
            <person name="Jenkins J."/>
            <person name="Lowry D."/>
            <person name="Mamidi S."/>
            <person name="Sreedasyam A."/>
            <person name="Weng X."/>
            <person name="Barry K."/>
            <person name="Bonette J."/>
            <person name="Campitelli B."/>
            <person name="Daum C."/>
            <person name="Gordon S."/>
            <person name="Gould B."/>
            <person name="Lipzen A."/>
            <person name="Macqueen A."/>
            <person name="Palacio-Mejia J."/>
            <person name="Plott C."/>
            <person name="Shakirov E."/>
            <person name="Shu S."/>
            <person name="Yoshinaga Y."/>
            <person name="Zane M."/>
            <person name="Rokhsar D."/>
            <person name="Grimwood J."/>
            <person name="Schmutz J."/>
            <person name="Juenger T."/>
        </authorList>
    </citation>
    <scope>NUCLEOTIDE SEQUENCE [LARGE SCALE GENOMIC DNA]</scope>
    <source>
        <strain evidence="2">FIL2</strain>
    </source>
</reference>
<feature type="compositionally biased region" description="Acidic residues" evidence="1">
    <location>
        <begin position="135"/>
        <end position="152"/>
    </location>
</feature>
<evidence type="ECO:0000313" key="2">
    <source>
        <dbReference type="EMBL" id="PVH48513.1"/>
    </source>
</evidence>
<feature type="compositionally biased region" description="Basic and acidic residues" evidence="1">
    <location>
        <begin position="68"/>
        <end position="84"/>
    </location>
</feature>
<protein>
    <submittedName>
        <fullName evidence="2">Uncharacterized protein</fullName>
    </submittedName>
</protein>
<feature type="compositionally biased region" description="Basic and acidic residues" evidence="1">
    <location>
        <begin position="106"/>
        <end position="120"/>
    </location>
</feature>
<gene>
    <name evidence="2" type="ORF">PAHAL_4G346800</name>
</gene>
<name>A0A2T8JF11_9POAL</name>
<dbReference type="Gramene" id="PVH48513">
    <property type="protein sequence ID" value="PVH48513"/>
    <property type="gene ID" value="PAHAL_4G346800"/>
</dbReference>
<dbReference type="AlphaFoldDB" id="A0A2T8JF11"/>
<organism evidence="2">
    <name type="scientific">Panicum hallii</name>
    <dbReference type="NCBI Taxonomy" id="206008"/>
    <lineage>
        <taxon>Eukaryota</taxon>
        <taxon>Viridiplantae</taxon>
        <taxon>Streptophyta</taxon>
        <taxon>Embryophyta</taxon>
        <taxon>Tracheophyta</taxon>
        <taxon>Spermatophyta</taxon>
        <taxon>Magnoliopsida</taxon>
        <taxon>Liliopsida</taxon>
        <taxon>Poales</taxon>
        <taxon>Poaceae</taxon>
        <taxon>PACMAD clade</taxon>
        <taxon>Panicoideae</taxon>
        <taxon>Panicodae</taxon>
        <taxon>Paniceae</taxon>
        <taxon>Panicinae</taxon>
        <taxon>Panicum</taxon>
        <taxon>Panicum sect. Panicum</taxon>
    </lineage>
</organism>
<dbReference type="EMBL" id="CM008049">
    <property type="protein sequence ID" value="PVH48513.1"/>
    <property type="molecule type" value="Genomic_DNA"/>
</dbReference>